<accession>A0AA88XK56</accession>
<evidence type="ECO:0000313" key="4">
    <source>
        <dbReference type="EMBL" id="KAK3040460.1"/>
    </source>
</evidence>
<keyword evidence="1" id="KW-0175">Coiled coil</keyword>
<dbReference type="InterPro" id="IPR008417">
    <property type="entry name" value="BAP29/BAP31"/>
</dbReference>
<reference evidence="4" key="1">
    <citation type="submission" date="2022-12" db="EMBL/GenBank/DDBJ databases">
        <title>Draft genome assemblies for two species of Escallonia (Escalloniales).</title>
        <authorList>
            <person name="Chanderbali A."/>
            <person name="Dervinis C."/>
            <person name="Anghel I."/>
            <person name="Soltis D."/>
            <person name="Soltis P."/>
            <person name="Zapata F."/>
        </authorList>
    </citation>
    <scope>NUCLEOTIDE SEQUENCE</scope>
    <source>
        <strain evidence="4">UCBG64.0493</strain>
        <tissue evidence="4">Leaf</tissue>
    </source>
</reference>
<dbReference type="Gene3D" id="1.20.5.110">
    <property type="match status" value="1"/>
</dbReference>
<feature type="transmembrane region" description="Helical" evidence="3">
    <location>
        <begin position="64"/>
        <end position="85"/>
    </location>
</feature>
<dbReference type="PANTHER" id="PTHR12701:SF56">
    <property type="entry name" value="ENDOPLASMIC RETICULUM TRANSMEMBRANE PROTEIN"/>
    <property type="match status" value="1"/>
</dbReference>
<dbReference type="GO" id="GO:0006888">
    <property type="term" value="P:endoplasmic reticulum to Golgi vesicle-mediated transport"/>
    <property type="evidence" value="ECO:0007669"/>
    <property type="project" value="TreeGrafter"/>
</dbReference>
<organism evidence="4 5">
    <name type="scientific">Escallonia herrerae</name>
    <dbReference type="NCBI Taxonomy" id="1293975"/>
    <lineage>
        <taxon>Eukaryota</taxon>
        <taxon>Viridiplantae</taxon>
        <taxon>Streptophyta</taxon>
        <taxon>Embryophyta</taxon>
        <taxon>Tracheophyta</taxon>
        <taxon>Spermatophyta</taxon>
        <taxon>Magnoliopsida</taxon>
        <taxon>eudicotyledons</taxon>
        <taxon>Gunneridae</taxon>
        <taxon>Pentapetalae</taxon>
        <taxon>asterids</taxon>
        <taxon>campanulids</taxon>
        <taxon>Escalloniales</taxon>
        <taxon>Escalloniaceae</taxon>
        <taxon>Escallonia</taxon>
    </lineage>
</organism>
<keyword evidence="3" id="KW-0812">Transmembrane</keyword>
<feature type="region of interest" description="Disordered" evidence="2">
    <location>
        <begin position="1"/>
        <end position="23"/>
    </location>
</feature>
<dbReference type="PANTHER" id="PTHR12701">
    <property type="entry name" value="BCR-ASSOCIATED PROTEIN, BAP"/>
    <property type="match status" value="1"/>
</dbReference>
<name>A0AA88XK56_9ASTE</name>
<keyword evidence="5" id="KW-1185">Reference proteome</keyword>
<dbReference type="EMBL" id="JAVXUP010000054">
    <property type="protein sequence ID" value="KAK3040460.1"/>
    <property type="molecule type" value="Genomic_DNA"/>
</dbReference>
<dbReference type="Proteomes" id="UP001188597">
    <property type="component" value="Unassembled WGS sequence"/>
</dbReference>
<feature type="non-terminal residue" evidence="4">
    <location>
        <position position="363"/>
    </location>
</feature>
<feature type="transmembrane region" description="Helical" evidence="3">
    <location>
        <begin position="26"/>
        <end position="44"/>
    </location>
</feature>
<proteinExistence type="predicted"/>
<dbReference type="GO" id="GO:0006886">
    <property type="term" value="P:intracellular protein transport"/>
    <property type="evidence" value="ECO:0007669"/>
    <property type="project" value="InterPro"/>
</dbReference>
<keyword evidence="3" id="KW-0472">Membrane</keyword>
<sequence length="363" mass="41864">AALEAAHYGAGPHEAPQGSESRKAPGVVKSVAATILVIMMYIVYTIRDIQSRPIDALNPTDHVLLVNHMLEASLMGILLFLSIMIGRLHQLVQEQDSVEADIKAEEVSLAWKRHQLAVQLSTLKREKLKLETKIQSLEYECGTTANKAALATDAVSSLKMQSEGFQLEYMRTLEYNQSLRNQLQSIDHRLLMEDQRTRWTHLISSIVQWANKRADAVTAVGPEDVPREKHKLQILRDTWPLYRNPAPKRGGAVDFWFKIKIIWSNSKTGLGKFSPRHGAQRCYYPFFRFSLLLSWIINRLHHYTREIRLLRKAMGAVKEWNRAFEDDKKEREKVKSLGEEVSRKYDRLLEENRNLQNLLQLID</sequence>
<dbReference type="GO" id="GO:0070973">
    <property type="term" value="P:protein localization to endoplasmic reticulum exit site"/>
    <property type="evidence" value="ECO:0007669"/>
    <property type="project" value="TreeGrafter"/>
</dbReference>
<feature type="coiled-coil region" evidence="1">
    <location>
        <begin position="113"/>
        <end position="140"/>
    </location>
</feature>
<evidence type="ECO:0000256" key="1">
    <source>
        <dbReference type="SAM" id="Coils"/>
    </source>
</evidence>
<gene>
    <name evidence="4" type="ORF">RJ639_028709</name>
</gene>
<protein>
    <recommendedName>
        <fullName evidence="6">Endoplasmic reticulum transmembrane protein</fullName>
    </recommendedName>
</protein>
<evidence type="ECO:0000313" key="5">
    <source>
        <dbReference type="Proteomes" id="UP001188597"/>
    </source>
</evidence>
<dbReference type="AlphaFoldDB" id="A0AA88XK56"/>
<evidence type="ECO:0000256" key="2">
    <source>
        <dbReference type="SAM" id="MobiDB-lite"/>
    </source>
</evidence>
<evidence type="ECO:0008006" key="6">
    <source>
        <dbReference type="Google" id="ProtNLM"/>
    </source>
</evidence>
<dbReference type="GO" id="GO:0005789">
    <property type="term" value="C:endoplasmic reticulum membrane"/>
    <property type="evidence" value="ECO:0007669"/>
    <property type="project" value="TreeGrafter"/>
</dbReference>
<keyword evidence="3" id="KW-1133">Transmembrane helix</keyword>
<comment type="caution">
    <text evidence="4">The sequence shown here is derived from an EMBL/GenBank/DDBJ whole genome shotgun (WGS) entry which is preliminary data.</text>
</comment>
<evidence type="ECO:0000256" key="3">
    <source>
        <dbReference type="SAM" id="Phobius"/>
    </source>
</evidence>